<organism evidence="1 2">
    <name type="scientific">Peronosclerospora sorghi</name>
    <dbReference type="NCBI Taxonomy" id="230839"/>
    <lineage>
        <taxon>Eukaryota</taxon>
        <taxon>Sar</taxon>
        <taxon>Stramenopiles</taxon>
        <taxon>Oomycota</taxon>
        <taxon>Peronosporomycetes</taxon>
        <taxon>Peronosporales</taxon>
        <taxon>Peronosporaceae</taxon>
        <taxon>Peronosclerospora</taxon>
    </lineage>
</organism>
<reference evidence="1 2" key="1">
    <citation type="journal article" date="2022" name="bioRxiv">
        <title>The genome of the oomycete Peronosclerospora sorghi, a cosmopolitan pathogen of maize and sorghum, is inflated with dispersed pseudogenes.</title>
        <authorList>
            <person name="Fletcher K."/>
            <person name="Martin F."/>
            <person name="Isakeit T."/>
            <person name="Cavanaugh K."/>
            <person name="Magill C."/>
            <person name="Michelmore R."/>
        </authorList>
    </citation>
    <scope>NUCLEOTIDE SEQUENCE [LARGE SCALE GENOMIC DNA]</scope>
    <source>
        <strain evidence="1">P6</strain>
    </source>
</reference>
<proteinExistence type="predicted"/>
<evidence type="ECO:0000313" key="2">
    <source>
        <dbReference type="Proteomes" id="UP001163321"/>
    </source>
</evidence>
<keyword evidence="2" id="KW-1185">Reference proteome</keyword>
<evidence type="ECO:0000313" key="1">
    <source>
        <dbReference type="EMBL" id="KAI9921061.1"/>
    </source>
</evidence>
<dbReference type="Proteomes" id="UP001163321">
    <property type="component" value="Chromosome 1"/>
</dbReference>
<protein>
    <submittedName>
        <fullName evidence="1">Uncharacterized protein</fullName>
    </submittedName>
</protein>
<accession>A0ACC0WSX3</accession>
<gene>
    <name evidence="1" type="ORF">PsorP6_001521</name>
</gene>
<comment type="caution">
    <text evidence="1">The sequence shown here is derived from an EMBL/GenBank/DDBJ whole genome shotgun (WGS) entry which is preliminary data.</text>
</comment>
<name>A0ACC0WSX3_9STRA</name>
<dbReference type="EMBL" id="CM047580">
    <property type="protein sequence ID" value="KAI9921061.1"/>
    <property type="molecule type" value="Genomic_DNA"/>
</dbReference>
<sequence length="263" mass="30318">MKDMLQDVVAGQNHILLIGNQGVGKNNLADRLLQLIHQEREYIQLHRDTTVHTLTLAPTLIDGKIEWHDSSLVRAAKNGRTLIVDEADKAALEVVCILKGLIEDDEMLLVNGKRLIDPNKVTMEEWLDNNDVIQLHPNFRMWLLVNRPRFPAIENPDEDSELSFLTAYAPNVPLYTLHRLCLAFEELRGLVENGTITYPYSNRRAVAVEKHLQELTAEDVGVVLFRLYVFLSFRNLVVLINQHHDFLNNMAIISIWIWRSWAR</sequence>